<proteinExistence type="inferred from homology"/>
<reference evidence="16 17" key="1">
    <citation type="journal article" date="2024" name="Proc. Natl. Acad. Sci. U.S.A.">
        <title>The genetic regulatory architecture and epigenomic basis for age-related changes in rattlesnake venom.</title>
        <authorList>
            <person name="Hogan M.P."/>
            <person name="Holding M.L."/>
            <person name="Nystrom G.S."/>
            <person name="Colston T.J."/>
            <person name="Bartlett D.A."/>
            <person name="Mason A.J."/>
            <person name="Ellsworth S.A."/>
            <person name="Rautsaw R.M."/>
            <person name="Lawrence K.C."/>
            <person name="Strickland J.L."/>
            <person name="He B."/>
            <person name="Fraser P."/>
            <person name="Margres M.J."/>
            <person name="Gilbert D.M."/>
            <person name="Gibbs H.L."/>
            <person name="Parkinson C.L."/>
            <person name="Rokyta D.R."/>
        </authorList>
    </citation>
    <scope>NUCLEOTIDE SEQUENCE [LARGE SCALE GENOMIC DNA]</scope>
    <source>
        <strain evidence="16">DRR0105</strain>
    </source>
</reference>
<name>A0AAW1ATI8_CROAD</name>
<dbReference type="InterPro" id="IPR034704">
    <property type="entry name" value="Ribosomal_bL28/bL31-like_sf"/>
</dbReference>
<keyword evidence="6" id="KW-0689">Ribosomal protein</keyword>
<feature type="transmembrane region" description="Helical" evidence="13">
    <location>
        <begin position="617"/>
        <end position="639"/>
    </location>
</feature>
<dbReference type="PANTHER" id="PTHR14319:SF7">
    <property type="entry name" value="POST-GPI ATTACHMENT TO PROTEINS FACTOR 6"/>
    <property type="match status" value="1"/>
</dbReference>
<evidence type="ECO:0000256" key="8">
    <source>
        <dbReference type="ARBA" id="ARBA00023136"/>
    </source>
</evidence>
<dbReference type="Proteomes" id="UP001474421">
    <property type="component" value="Unassembled WGS sequence"/>
</dbReference>
<dbReference type="InterPro" id="IPR021910">
    <property type="entry name" value="NGX6/PGAP6/MYMK"/>
</dbReference>
<feature type="transmembrane region" description="Helical" evidence="13">
    <location>
        <begin position="472"/>
        <end position="496"/>
    </location>
</feature>
<comment type="caution">
    <text evidence="16">The sequence shown here is derived from an EMBL/GenBank/DDBJ whole genome shotgun (WGS) entry which is preliminary data.</text>
</comment>
<evidence type="ECO:0000256" key="10">
    <source>
        <dbReference type="ARBA" id="ARBA00035269"/>
    </source>
</evidence>
<dbReference type="SUPFAM" id="SSF143800">
    <property type="entry name" value="L28p-like"/>
    <property type="match status" value="1"/>
</dbReference>
<keyword evidence="17" id="KW-1185">Reference proteome</keyword>
<evidence type="ECO:0000313" key="17">
    <source>
        <dbReference type="Proteomes" id="UP001474421"/>
    </source>
</evidence>
<dbReference type="GO" id="GO:1990904">
    <property type="term" value="C:ribonucleoprotein complex"/>
    <property type="evidence" value="ECO:0007669"/>
    <property type="project" value="UniProtKB-KW"/>
</dbReference>
<feature type="transmembrane region" description="Helical" evidence="13">
    <location>
        <begin position="583"/>
        <end position="605"/>
    </location>
</feature>
<dbReference type="Pfam" id="PF00830">
    <property type="entry name" value="Ribosomal_L28"/>
    <property type="match status" value="1"/>
</dbReference>
<dbReference type="GO" id="GO:0005840">
    <property type="term" value="C:ribosome"/>
    <property type="evidence" value="ECO:0007669"/>
    <property type="project" value="UniProtKB-KW"/>
</dbReference>
<evidence type="ECO:0000256" key="2">
    <source>
        <dbReference type="ARBA" id="ARBA00005542"/>
    </source>
</evidence>
<dbReference type="InterPro" id="IPR037147">
    <property type="entry name" value="Ribosomal_bL28_sf"/>
</dbReference>
<feature type="transmembrane region" description="Helical" evidence="13">
    <location>
        <begin position="558"/>
        <end position="577"/>
    </location>
</feature>
<keyword evidence="5 13" id="KW-0812">Transmembrane</keyword>
<dbReference type="PROSITE" id="PS01186">
    <property type="entry name" value="EGF_2"/>
    <property type="match status" value="1"/>
</dbReference>
<evidence type="ECO:0000256" key="9">
    <source>
        <dbReference type="ARBA" id="ARBA00023274"/>
    </source>
</evidence>
<dbReference type="Pfam" id="PF12036">
    <property type="entry name" value="DUF3522"/>
    <property type="match status" value="1"/>
</dbReference>
<organism evidence="16 17">
    <name type="scientific">Crotalus adamanteus</name>
    <name type="common">Eastern diamondback rattlesnake</name>
    <dbReference type="NCBI Taxonomy" id="8729"/>
    <lineage>
        <taxon>Eukaryota</taxon>
        <taxon>Metazoa</taxon>
        <taxon>Chordata</taxon>
        <taxon>Craniata</taxon>
        <taxon>Vertebrata</taxon>
        <taxon>Euteleostomi</taxon>
        <taxon>Lepidosauria</taxon>
        <taxon>Squamata</taxon>
        <taxon>Bifurcata</taxon>
        <taxon>Unidentata</taxon>
        <taxon>Episquamata</taxon>
        <taxon>Toxicofera</taxon>
        <taxon>Serpentes</taxon>
        <taxon>Colubroidea</taxon>
        <taxon>Viperidae</taxon>
        <taxon>Crotalinae</taxon>
        <taxon>Crotalus</taxon>
    </lineage>
</organism>
<evidence type="ECO:0000256" key="6">
    <source>
        <dbReference type="ARBA" id="ARBA00022980"/>
    </source>
</evidence>
<dbReference type="PROSITE" id="PS00022">
    <property type="entry name" value="EGF_1"/>
    <property type="match status" value="1"/>
</dbReference>
<comment type="subcellular location">
    <subcellularLocation>
        <location evidence="1">Cell membrane</location>
        <topology evidence="1">Multi-pass membrane protein</topology>
    </subcellularLocation>
</comment>
<evidence type="ECO:0000256" key="3">
    <source>
        <dbReference type="ARBA" id="ARBA00008760"/>
    </source>
</evidence>
<sequence>MRLTGSQCLPTWTCLQLGLGAGGLSMCHIRFGAPPVINPLGTQFPVNTSVPPSFSQTLTLDAALQNSTFVNLTNPAAGDWFLAAHLPPASSKIEMKGFSRSCSYIFQPDLFVLRQVDIVVLEPDVPVQQVLSKGAIRPLHAKIFVPEYTAGMRFELGKCTENGSAAACPLRVTLGLAVLSWSSQKVLHCLEACSIFLASPPWGRWVWITVETLGGTNASVSFEMAVFFIACKPGDAASFLGFYQSLKQDQGLPMPGDHLNSTLLAMGSSNNASGPGNTCLRGQPVVREELDVASVRFRILGDSTVPVQSNIPTLLLLNLNSGMDSGGNLVLNLMLNQTSGNATVLACLSPTSPALFLNGSGGCWTAFAQGYLLNVSMSSREAAVIVPYPQTGSWYLSLKLLCPKESEDCDQAQGQVAMLAYLTPCYDDCGTYGQCSLMRRHGYLYTGCICKAGWAGWSCTDGTKAQSVGTQILATLLLTLSNLFFLPAIIVALYHYHLVEASVYTFTMFFSTFYHACDQPGIAVMCIMDYDTLQFCDFLGSVVSIWVTILCMAQVKKILKYVLCMLGTLVIAMSLQLDRRGVWNMMAPCVFALTVMASIWVYRGISQRHCYPPSWKRWVFFLFPGTSLALVAIAVYTFMETTENYYYTHSIWHILMAISVAFLLPPGDKQKDPWAWSRKLLCHYQICKNDQEELYTEAFLEGKGIARTCGREFLPSLLGWPAGDARARPQENYDQTARKATGRGGALSRKGGPLPALPFRLGCVPTRGRRKRRAAEAATSGVDLRVMPLHKVPPRLWDSLRLQRGILARLPPHYLRALREDAAAPPPAVHWRPPAGEYVRRPGPLEGVRQQVVPVPVYFPPESQEGLWGGEGWVEGYRYAHDDKLSRRLKKVWKPQIFNREFYSEILDKKLRIAVTMSTLEQIDKAFGFDFYILKTPKSELCSKLGMDLKRTLLLRLARKDSSLHPDDPAKREAVYNKYKEFVIPEEEAEWIGLSLEEAVEKQRVLEKKDPVPLFRVYAEELILQLQKQQKA</sequence>
<evidence type="ECO:0000256" key="5">
    <source>
        <dbReference type="ARBA" id="ARBA00022692"/>
    </source>
</evidence>
<evidence type="ECO:0000256" key="13">
    <source>
        <dbReference type="SAM" id="Phobius"/>
    </source>
</evidence>
<keyword evidence="9" id="KW-0687">Ribonucleoprotein</keyword>
<evidence type="ECO:0000256" key="11">
    <source>
        <dbReference type="ARBA" id="ARBA00035538"/>
    </source>
</evidence>
<dbReference type="AlphaFoldDB" id="A0AAW1ATI8"/>
<evidence type="ECO:0000313" key="16">
    <source>
        <dbReference type="EMBL" id="KAK9393047.1"/>
    </source>
</evidence>
<protein>
    <recommendedName>
        <fullName evidence="10">Large ribosomal subunit protein bL28m</fullName>
    </recommendedName>
    <alternativeName>
        <fullName evidence="11">39S ribosomal protein L28, mitochondrial</fullName>
    </alternativeName>
</protein>
<dbReference type="GO" id="GO:0005886">
    <property type="term" value="C:plasma membrane"/>
    <property type="evidence" value="ECO:0007669"/>
    <property type="project" value="UniProtKB-SubCell"/>
</dbReference>
<keyword evidence="4" id="KW-1003">Cell membrane</keyword>
<evidence type="ECO:0000259" key="15">
    <source>
        <dbReference type="PROSITE" id="PS01186"/>
    </source>
</evidence>
<evidence type="ECO:0000256" key="12">
    <source>
        <dbReference type="SAM" id="MobiDB-lite"/>
    </source>
</evidence>
<comment type="similarity">
    <text evidence="2">Belongs to the TMEM8 family.</text>
</comment>
<evidence type="ECO:0000256" key="7">
    <source>
        <dbReference type="ARBA" id="ARBA00022989"/>
    </source>
</evidence>
<evidence type="ECO:0000259" key="14">
    <source>
        <dbReference type="PROSITE" id="PS00022"/>
    </source>
</evidence>
<dbReference type="GO" id="GO:0003735">
    <property type="term" value="F:structural constituent of ribosome"/>
    <property type="evidence" value="ECO:0007669"/>
    <property type="project" value="InterPro"/>
</dbReference>
<keyword evidence="8 13" id="KW-0472">Membrane</keyword>
<feature type="domain" description="EGF-like" evidence="14 15">
    <location>
        <begin position="448"/>
        <end position="459"/>
    </location>
</feature>
<dbReference type="PANTHER" id="PTHR14319">
    <property type="entry name" value="FIVE-SPAN TRANSMEMBRANE PROTEIN M83"/>
    <property type="match status" value="1"/>
</dbReference>
<dbReference type="InterPro" id="IPR026569">
    <property type="entry name" value="Ribosomal_bL28"/>
</dbReference>
<dbReference type="EMBL" id="JAOTOJ010000014">
    <property type="protein sequence ID" value="KAK9393047.1"/>
    <property type="molecule type" value="Genomic_DNA"/>
</dbReference>
<feature type="region of interest" description="Disordered" evidence="12">
    <location>
        <begin position="726"/>
        <end position="753"/>
    </location>
</feature>
<gene>
    <name evidence="16" type="ORF">NXF25_016309</name>
</gene>
<comment type="similarity">
    <text evidence="3">Belongs to the bacterial ribosomal protein bL28 family.</text>
</comment>
<dbReference type="Gene3D" id="2.30.170.40">
    <property type="entry name" value="Ribosomal protein L28/L24"/>
    <property type="match status" value="1"/>
</dbReference>
<dbReference type="InterPro" id="IPR000742">
    <property type="entry name" value="EGF"/>
</dbReference>
<evidence type="ECO:0000256" key="4">
    <source>
        <dbReference type="ARBA" id="ARBA00022475"/>
    </source>
</evidence>
<keyword evidence="7 13" id="KW-1133">Transmembrane helix</keyword>
<evidence type="ECO:0000256" key="1">
    <source>
        <dbReference type="ARBA" id="ARBA00004651"/>
    </source>
</evidence>
<accession>A0AAW1ATI8</accession>